<dbReference type="GO" id="GO:0009535">
    <property type="term" value="C:chloroplast thylakoid membrane"/>
    <property type="evidence" value="ECO:0007669"/>
    <property type="project" value="EnsemblPlants"/>
</dbReference>
<evidence type="ECO:0008006" key="4">
    <source>
        <dbReference type="Google" id="ProtNLM"/>
    </source>
</evidence>
<dbReference type="PANTHER" id="PTHR35494">
    <property type="entry name" value="NAD(P)H-QUINONE OXIDOREDUCTASE SUBUNIT S, CHLOROPLASTIC"/>
    <property type="match status" value="1"/>
</dbReference>
<reference evidence="2 3" key="1">
    <citation type="journal article" date="2018" name="Cell">
        <title>The Chara Genome: Secondary Complexity and Implications for Plant Terrestrialization.</title>
        <authorList>
            <person name="Nishiyama T."/>
            <person name="Sakayama H."/>
            <person name="Vries J.D."/>
            <person name="Buschmann H."/>
            <person name="Saint-Marcoux D."/>
            <person name="Ullrich K.K."/>
            <person name="Haas F.B."/>
            <person name="Vanderstraeten L."/>
            <person name="Becker D."/>
            <person name="Lang D."/>
            <person name="Vosolsobe S."/>
            <person name="Rombauts S."/>
            <person name="Wilhelmsson P.K.I."/>
            <person name="Janitza P."/>
            <person name="Kern R."/>
            <person name="Heyl A."/>
            <person name="Rumpler F."/>
            <person name="Villalobos L.I.A.C."/>
            <person name="Clay J.M."/>
            <person name="Skokan R."/>
            <person name="Toyoda A."/>
            <person name="Suzuki Y."/>
            <person name="Kagoshima H."/>
            <person name="Schijlen E."/>
            <person name="Tajeshwar N."/>
            <person name="Catarino B."/>
            <person name="Hetherington A.J."/>
            <person name="Saltykova A."/>
            <person name="Bonnot C."/>
            <person name="Breuninger H."/>
            <person name="Symeonidi A."/>
            <person name="Radhakrishnan G.V."/>
            <person name="Van Nieuwerburgh F."/>
            <person name="Deforce D."/>
            <person name="Chang C."/>
            <person name="Karol K.G."/>
            <person name="Hedrich R."/>
            <person name="Ulvskov P."/>
            <person name="Glockner G."/>
            <person name="Delwiche C.F."/>
            <person name="Petrasek J."/>
            <person name="Van de Peer Y."/>
            <person name="Friml J."/>
            <person name="Beilby M."/>
            <person name="Dolan L."/>
            <person name="Kohara Y."/>
            <person name="Sugano S."/>
            <person name="Fujiyama A."/>
            <person name="Delaux P.-M."/>
            <person name="Quint M."/>
            <person name="TheiBen G."/>
            <person name="Hagemann M."/>
            <person name="Harholt J."/>
            <person name="Dunand C."/>
            <person name="Zachgo S."/>
            <person name="Langdale J."/>
            <person name="Maumus F."/>
            <person name="Straeten D.V.D."/>
            <person name="Gould S.B."/>
            <person name="Rensing S.A."/>
        </authorList>
    </citation>
    <scope>NUCLEOTIDE SEQUENCE [LARGE SCALE GENOMIC DNA]</scope>
    <source>
        <strain evidence="2 3">S276</strain>
    </source>
</reference>
<feature type="region of interest" description="Disordered" evidence="1">
    <location>
        <begin position="285"/>
        <end position="305"/>
    </location>
</feature>
<dbReference type="OrthoDB" id="2015351at2759"/>
<evidence type="ECO:0000313" key="2">
    <source>
        <dbReference type="EMBL" id="GBG78927.1"/>
    </source>
</evidence>
<dbReference type="Proteomes" id="UP000265515">
    <property type="component" value="Unassembled WGS sequence"/>
</dbReference>
<dbReference type="Gramene" id="GBG78927">
    <property type="protein sequence ID" value="GBG78927"/>
    <property type="gene ID" value="CBR_g28643"/>
</dbReference>
<organism evidence="2 3">
    <name type="scientific">Chara braunii</name>
    <name type="common">Braun's stonewort</name>
    <dbReference type="NCBI Taxonomy" id="69332"/>
    <lineage>
        <taxon>Eukaryota</taxon>
        <taxon>Viridiplantae</taxon>
        <taxon>Streptophyta</taxon>
        <taxon>Charophyceae</taxon>
        <taxon>Charales</taxon>
        <taxon>Characeae</taxon>
        <taxon>Chara</taxon>
    </lineage>
</organism>
<dbReference type="GO" id="GO:0009767">
    <property type="term" value="P:photosynthetic electron transport chain"/>
    <property type="evidence" value="ECO:0007669"/>
    <property type="project" value="EnsemblPlants"/>
</dbReference>
<dbReference type="InterPro" id="IPR021659">
    <property type="entry name" value="NdhS"/>
</dbReference>
<comment type="caution">
    <text evidence="2">The sequence shown here is derived from an EMBL/GenBank/DDBJ whole genome shotgun (WGS) entry which is preliminary data.</text>
</comment>
<dbReference type="EMBL" id="BFEA01000307">
    <property type="protein sequence ID" value="GBG78927.1"/>
    <property type="molecule type" value="Genomic_DNA"/>
</dbReference>
<feature type="compositionally biased region" description="Low complexity" evidence="1">
    <location>
        <begin position="96"/>
        <end position="113"/>
    </location>
</feature>
<dbReference type="STRING" id="69332.A0A388L9D9"/>
<dbReference type="PANTHER" id="PTHR35494:SF1">
    <property type="entry name" value="NAD(P)H-QUINONE OXIDOREDUCTASE SUBUNIT S, CHLOROPLASTIC"/>
    <property type="match status" value="1"/>
</dbReference>
<evidence type="ECO:0000313" key="3">
    <source>
        <dbReference type="Proteomes" id="UP000265515"/>
    </source>
</evidence>
<dbReference type="AlphaFoldDB" id="A0A388L9D9"/>
<dbReference type="Gene3D" id="2.30.30.140">
    <property type="match status" value="1"/>
</dbReference>
<dbReference type="GO" id="GO:0010598">
    <property type="term" value="C:NAD(P)H dehydrogenase complex (plastoquinone)"/>
    <property type="evidence" value="ECO:0007669"/>
    <property type="project" value="EnsemblPlants"/>
</dbReference>
<sequence>MASPACCRASSSVGAGFAPACFSARAGPDVVASSSTSREGGHLHNPRLTSRGTRKGVCLCNEASAASSTPKSSSLRTIGSSNFFLGTPIQSRETKSSQSVKSSCSQEGRSGSAPAPPARAEGFDLWKLFGGRALTGEENLKSNEGREKLFKDAAGSLAVTQKEQLEAPDLGGFDKELGGLTGGWPGGERGVEDFVIKYPAPRKISRELQLVKEELAEIVVSTKPTVVPPPLLMPGMTVIVNNPEDPFYMYSGIVQRITDGKAGVLFEGGNWDKLITFALEDLKRTATGPPGKNPKSAILEVTLSD</sequence>
<protein>
    <recommendedName>
        <fullName evidence="4">NAD(P)H-quinone oxidoreductase subunit S, chloroplastic</fullName>
    </recommendedName>
</protein>
<keyword evidence="3" id="KW-1185">Reference proteome</keyword>
<evidence type="ECO:0000256" key="1">
    <source>
        <dbReference type="SAM" id="MobiDB-lite"/>
    </source>
</evidence>
<proteinExistence type="predicted"/>
<dbReference type="Pfam" id="PF11623">
    <property type="entry name" value="NdhS"/>
    <property type="match status" value="1"/>
</dbReference>
<feature type="region of interest" description="Disordered" evidence="1">
    <location>
        <begin position="88"/>
        <end position="119"/>
    </location>
</feature>
<accession>A0A388L9D9</accession>
<name>A0A388L9D9_CHABU</name>
<gene>
    <name evidence="2" type="ORF">CBR_g28643</name>
</gene>